<proteinExistence type="predicted"/>
<sequence length="58" mass="5818">TPQLSPCASPISADRHFSAAGKSHVSVGRPVSTGRPTSSAGRPVSAGRLSVPTGRSFS</sequence>
<gene>
    <name evidence="2" type="ORF">Tci_907748</name>
</gene>
<organism evidence="2">
    <name type="scientific">Tanacetum cinerariifolium</name>
    <name type="common">Dalmatian daisy</name>
    <name type="synonym">Chrysanthemum cinerariifolium</name>
    <dbReference type="NCBI Taxonomy" id="118510"/>
    <lineage>
        <taxon>Eukaryota</taxon>
        <taxon>Viridiplantae</taxon>
        <taxon>Streptophyta</taxon>
        <taxon>Embryophyta</taxon>
        <taxon>Tracheophyta</taxon>
        <taxon>Spermatophyta</taxon>
        <taxon>Magnoliopsida</taxon>
        <taxon>eudicotyledons</taxon>
        <taxon>Gunneridae</taxon>
        <taxon>Pentapetalae</taxon>
        <taxon>asterids</taxon>
        <taxon>campanulids</taxon>
        <taxon>Asterales</taxon>
        <taxon>Asteraceae</taxon>
        <taxon>Asteroideae</taxon>
        <taxon>Anthemideae</taxon>
        <taxon>Anthemidinae</taxon>
        <taxon>Tanacetum</taxon>
    </lineage>
</organism>
<dbReference type="AlphaFoldDB" id="A0A699VND7"/>
<evidence type="ECO:0000313" key="2">
    <source>
        <dbReference type="EMBL" id="GFD35779.1"/>
    </source>
</evidence>
<dbReference type="EMBL" id="BKCJ011463045">
    <property type="protein sequence ID" value="GFD35779.1"/>
    <property type="molecule type" value="Genomic_DNA"/>
</dbReference>
<feature type="region of interest" description="Disordered" evidence="1">
    <location>
        <begin position="18"/>
        <end position="58"/>
    </location>
</feature>
<name>A0A699VND7_TANCI</name>
<feature type="non-terminal residue" evidence="2">
    <location>
        <position position="58"/>
    </location>
</feature>
<accession>A0A699VND7</accession>
<reference evidence="2" key="1">
    <citation type="journal article" date="2019" name="Sci. Rep.">
        <title>Draft genome of Tanacetum cinerariifolium, the natural source of mosquito coil.</title>
        <authorList>
            <person name="Yamashiro T."/>
            <person name="Shiraishi A."/>
            <person name="Satake H."/>
            <person name="Nakayama K."/>
        </authorList>
    </citation>
    <scope>NUCLEOTIDE SEQUENCE</scope>
</reference>
<evidence type="ECO:0000256" key="1">
    <source>
        <dbReference type="SAM" id="MobiDB-lite"/>
    </source>
</evidence>
<protein>
    <submittedName>
        <fullName evidence="2">Uncharacterized protein</fullName>
    </submittedName>
</protein>
<comment type="caution">
    <text evidence="2">The sequence shown here is derived from an EMBL/GenBank/DDBJ whole genome shotgun (WGS) entry which is preliminary data.</text>
</comment>
<feature type="non-terminal residue" evidence="2">
    <location>
        <position position="1"/>
    </location>
</feature>